<evidence type="ECO:0000313" key="2">
    <source>
        <dbReference type="Proteomes" id="UP000646484"/>
    </source>
</evidence>
<reference evidence="1 2" key="1">
    <citation type="submission" date="2020-08" db="EMBL/GenBank/DDBJ databases">
        <title>Genome public.</title>
        <authorList>
            <person name="Liu C."/>
            <person name="Sun Q."/>
        </authorList>
    </citation>
    <scope>NUCLEOTIDE SEQUENCE [LARGE SCALE GENOMIC DNA]</scope>
    <source>
        <strain evidence="1 2">NSJ-56</strain>
    </source>
</reference>
<dbReference type="RefSeq" id="WP_186976959.1">
    <property type="nucleotide sequence ID" value="NZ_JACOOH010000006.1"/>
</dbReference>
<evidence type="ECO:0000313" key="1">
    <source>
        <dbReference type="EMBL" id="MBC5622320.1"/>
    </source>
</evidence>
<sequence>MKNAKGKKTGASAFTAICKAKKEISTIVDRYREPKSYHASKFRVDIYKTLKRLYGDIPQISMKELILGLWGIKGNVKN</sequence>
<protein>
    <recommendedName>
        <fullName evidence="3">Transposase</fullName>
    </recommendedName>
</protein>
<evidence type="ECO:0008006" key="3">
    <source>
        <dbReference type="Google" id="ProtNLM"/>
    </source>
</evidence>
<gene>
    <name evidence="1" type="ORF">H8S64_14560</name>
</gene>
<keyword evidence="2" id="KW-1185">Reference proteome</keyword>
<dbReference type="EMBL" id="JACOOH010000006">
    <property type="protein sequence ID" value="MBC5622320.1"/>
    <property type="molecule type" value="Genomic_DNA"/>
</dbReference>
<name>A0ABR7D4N2_9BACT</name>
<organism evidence="1 2">
    <name type="scientific">Butyricimonas hominis</name>
    <dbReference type="NCBI Taxonomy" id="2763032"/>
    <lineage>
        <taxon>Bacteria</taxon>
        <taxon>Pseudomonadati</taxon>
        <taxon>Bacteroidota</taxon>
        <taxon>Bacteroidia</taxon>
        <taxon>Bacteroidales</taxon>
        <taxon>Odoribacteraceae</taxon>
        <taxon>Butyricimonas</taxon>
    </lineage>
</organism>
<proteinExistence type="predicted"/>
<comment type="caution">
    <text evidence="1">The sequence shown here is derived from an EMBL/GenBank/DDBJ whole genome shotgun (WGS) entry which is preliminary data.</text>
</comment>
<dbReference type="Proteomes" id="UP000646484">
    <property type="component" value="Unassembled WGS sequence"/>
</dbReference>
<accession>A0ABR7D4N2</accession>